<dbReference type="AlphaFoldDB" id="A0A7D3XUB5"/>
<keyword evidence="1" id="KW-1133">Transmembrane helix</keyword>
<evidence type="ECO:0000313" key="3">
    <source>
        <dbReference type="Proteomes" id="UP000500961"/>
    </source>
</evidence>
<proteinExistence type="predicted"/>
<sequence>MSSKPKVIEHLGRVEAITTNEISVVIVSQSACASCHAKGACSASDVEEKRIVVKKPNHNYSVGETVKVTMNQSLGFKALFLGYLLPLIIVLVTLFVFSGLGYTEAHAGIFSLLVLPPYYLILYLLRNKIAKEFYFDIDKI</sequence>
<evidence type="ECO:0000313" key="2">
    <source>
        <dbReference type="EMBL" id="QKG79451.1"/>
    </source>
</evidence>
<organism evidence="2 3">
    <name type="scientific">Tenuifilum thalassicum</name>
    <dbReference type="NCBI Taxonomy" id="2590900"/>
    <lineage>
        <taxon>Bacteria</taxon>
        <taxon>Pseudomonadati</taxon>
        <taxon>Bacteroidota</taxon>
        <taxon>Bacteroidia</taxon>
        <taxon>Bacteroidales</taxon>
        <taxon>Tenuifilaceae</taxon>
        <taxon>Tenuifilum</taxon>
    </lineage>
</organism>
<dbReference type="EMBL" id="CP041345">
    <property type="protein sequence ID" value="QKG79451.1"/>
    <property type="molecule type" value="Genomic_DNA"/>
</dbReference>
<dbReference type="Pfam" id="PF04246">
    <property type="entry name" value="RseC_MucC"/>
    <property type="match status" value="1"/>
</dbReference>
<keyword evidence="3" id="KW-1185">Reference proteome</keyword>
<accession>A0A7D3XUB5</accession>
<feature type="transmembrane region" description="Helical" evidence="1">
    <location>
        <begin position="80"/>
        <end position="100"/>
    </location>
</feature>
<dbReference type="PANTHER" id="PTHR35867:SF1">
    <property type="entry name" value="PROTEIN RSEC"/>
    <property type="match status" value="1"/>
</dbReference>
<gene>
    <name evidence="2" type="ORF">FHG85_03940</name>
</gene>
<name>A0A7D3XUB5_9BACT</name>
<feature type="transmembrane region" description="Helical" evidence="1">
    <location>
        <begin position="106"/>
        <end position="125"/>
    </location>
</feature>
<dbReference type="Proteomes" id="UP000500961">
    <property type="component" value="Chromosome"/>
</dbReference>
<keyword evidence="1" id="KW-0812">Transmembrane</keyword>
<dbReference type="KEGG" id="ttz:FHG85_03940"/>
<dbReference type="InterPro" id="IPR007359">
    <property type="entry name" value="SigmaE_reg_RseC_MucC"/>
</dbReference>
<protein>
    <submittedName>
        <fullName evidence="2">SoxR reducing system RseC family protein</fullName>
    </submittedName>
</protein>
<reference evidence="2 3" key="1">
    <citation type="submission" date="2019-07" db="EMBL/GenBank/DDBJ databases">
        <title>Thalassofilum flectens gen. nov., sp. nov., a novel moderate thermophilic anaerobe from a shallow sea hot spring in Kunashir Island (Russia), representing a new family in the order Bacteroidales, and proposal of Thalassofilacea fam. nov.</title>
        <authorList>
            <person name="Kochetkova T.V."/>
            <person name="Podosokorskaya O.A."/>
            <person name="Novikov A."/>
            <person name="Elcheninov A.G."/>
            <person name="Toshchakov S.V."/>
            <person name="Kublanov I.V."/>
        </authorList>
    </citation>
    <scope>NUCLEOTIDE SEQUENCE [LARGE SCALE GENOMIC DNA]</scope>
    <source>
        <strain evidence="2 3">38-H</strain>
    </source>
</reference>
<dbReference type="PANTHER" id="PTHR35867">
    <property type="entry name" value="PROTEIN RSEC"/>
    <property type="match status" value="1"/>
</dbReference>
<dbReference type="RefSeq" id="WP_173073199.1">
    <property type="nucleotide sequence ID" value="NZ_CP041345.1"/>
</dbReference>
<evidence type="ECO:0000256" key="1">
    <source>
        <dbReference type="SAM" id="Phobius"/>
    </source>
</evidence>
<keyword evidence="1" id="KW-0472">Membrane</keyword>